<dbReference type="RefSeq" id="WP_072863566.1">
    <property type="nucleotide sequence ID" value="NZ_FQUI01000008.1"/>
</dbReference>
<dbReference type="EMBL" id="FQUI01000008">
    <property type="protein sequence ID" value="SHE59101.1"/>
    <property type="molecule type" value="Genomic_DNA"/>
</dbReference>
<dbReference type="SUPFAM" id="SSF53807">
    <property type="entry name" value="Helical backbone' metal receptor"/>
    <property type="match status" value="1"/>
</dbReference>
<comment type="caution">
    <text evidence="3">The sequence shown here is derived from an EMBL/GenBank/DDBJ whole genome shotgun (WGS) entry which is preliminary data.</text>
</comment>
<dbReference type="Gene3D" id="3.40.50.1980">
    <property type="entry name" value="Nitrogenase molybdenum iron protein domain"/>
    <property type="match status" value="2"/>
</dbReference>
<dbReference type="Proteomes" id="UP000184334">
    <property type="component" value="Unassembled WGS sequence"/>
</dbReference>
<evidence type="ECO:0000259" key="2">
    <source>
        <dbReference type="PROSITE" id="PS50983"/>
    </source>
</evidence>
<dbReference type="STRING" id="1122195.SAMN02745164_00743"/>
<dbReference type="PANTHER" id="PTHR30535">
    <property type="entry name" value="VITAMIN B12-BINDING PROTEIN"/>
    <property type="match status" value="1"/>
</dbReference>
<protein>
    <submittedName>
        <fullName evidence="3">Iron complex transport system substrate-binding protein</fullName>
    </submittedName>
</protein>
<evidence type="ECO:0000313" key="4">
    <source>
        <dbReference type="Proteomes" id="UP000184334"/>
    </source>
</evidence>
<dbReference type="GO" id="GO:0071281">
    <property type="term" value="P:cellular response to iron ion"/>
    <property type="evidence" value="ECO:0007669"/>
    <property type="project" value="TreeGrafter"/>
</dbReference>
<dbReference type="AlphaFoldDB" id="A0A1M4UQT6"/>
<organism evidence="3 4">
    <name type="scientific">Marinitoga hydrogenitolerans (strain DSM 16785 / JCM 12826 / AT1271)</name>
    <dbReference type="NCBI Taxonomy" id="1122195"/>
    <lineage>
        <taxon>Bacteria</taxon>
        <taxon>Thermotogati</taxon>
        <taxon>Thermotogota</taxon>
        <taxon>Thermotogae</taxon>
        <taxon>Petrotogales</taxon>
        <taxon>Petrotogaceae</taxon>
        <taxon>Marinitoga</taxon>
    </lineage>
</organism>
<dbReference type="OrthoDB" id="9787830at2"/>
<name>A0A1M4UQT6_MARH1</name>
<dbReference type="PROSITE" id="PS50983">
    <property type="entry name" value="FE_B12_PBP"/>
    <property type="match status" value="1"/>
</dbReference>
<evidence type="ECO:0000313" key="3">
    <source>
        <dbReference type="EMBL" id="SHE59101.1"/>
    </source>
</evidence>
<sequence length="294" mass="32606">MKKVFLTLLLVLSLSLFAFQPVTLVDDLGRVVKFDKEVEKIVVAAPAISDFIVKLGEKDKVVGVTDFDSYITDVEKIGNMFPLNVEKIISLNPDVVLLTGGFQEGEVLKLEKYGIKVFVINPTTLNEMFRDLSLVGVILGKEKTAHDYAQKLRTRMLNIAKNTFTWKEKPRVIYLSAYGSVSQMWTCGTGSYLNELISYAGGINITAPYTGNNGWFAVGPEFVVKENPDIILVPSYYPGDKGAYDLIMNADQFNDINAVKNNKVFIIDGNKASLPNTGLIDLLGELNNLFSENK</sequence>
<dbReference type="PANTHER" id="PTHR30535:SF34">
    <property type="entry name" value="MOLYBDATE-BINDING PROTEIN MOLA"/>
    <property type="match status" value="1"/>
</dbReference>
<dbReference type="InterPro" id="IPR002491">
    <property type="entry name" value="ABC_transptr_periplasmic_BD"/>
</dbReference>
<keyword evidence="4" id="KW-1185">Reference proteome</keyword>
<feature type="domain" description="Fe/B12 periplasmic-binding" evidence="2">
    <location>
        <begin position="40"/>
        <end position="294"/>
    </location>
</feature>
<dbReference type="Pfam" id="PF01497">
    <property type="entry name" value="Peripla_BP_2"/>
    <property type="match status" value="1"/>
</dbReference>
<dbReference type="InterPro" id="IPR050902">
    <property type="entry name" value="ABC_Transporter_SBP"/>
</dbReference>
<reference evidence="3" key="1">
    <citation type="submission" date="2016-11" db="EMBL/GenBank/DDBJ databases">
        <authorList>
            <person name="Varghese N."/>
            <person name="Submissions S."/>
        </authorList>
    </citation>
    <scope>NUCLEOTIDE SEQUENCE [LARGE SCALE GENOMIC DNA]</scope>
    <source>
        <strain evidence="3">DSM 16785</strain>
    </source>
</reference>
<accession>A0A1M4UQT6</accession>
<gene>
    <name evidence="3" type="ORF">SAMN02745164_00743</name>
</gene>
<keyword evidence="1" id="KW-0732">Signal</keyword>
<feature type="signal peptide" evidence="1">
    <location>
        <begin position="1"/>
        <end position="18"/>
    </location>
</feature>
<evidence type="ECO:0000256" key="1">
    <source>
        <dbReference type="SAM" id="SignalP"/>
    </source>
</evidence>
<feature type="chain" id="PRO_5009907773" evidence="1">
    <location>
        <begin position="19"/>
        <end position="294"/>
    </location>
</feature>
<proteinExistence type="predicted"/>